<keyword evidence="7" id="KW-1133">Transmembrane helix</keyword>
<comment type="subcellular location">
    <subcellularLocation>
        <location evidence="1">Cell inner membrane</location>
    </subcellularLocation>
</comment>
<keyword evidence="4 8" id="KW-0808">Transferase</keyword>
<evidence type="ECO:0000256" key="6">
    <source>
        <dbReference type="ARBA" id="ARBA00023315"/>
    </source>
</evidence>
<name>A0A317E3H6_9PROT</name>
<dbReference type="GO" id="GO:0005886">
    <property type="term" value="C:plasma membrane"/>
    <property type="evidence" value="ECO:0007669"/>
    <property type="project" value="UniProtKB-SubCell"/>
</dbReference>
<feature type="transmembrane region" description="Helical" evidence="7">
    <location>
        <begin position="21"/>
        <end position="39"/>
    </location>
</feature>
<keyword evidence="6 8" id="KW-0012">Acyltransferase</keyword>
<protein>
    <submittedName>
        <fullName evidence="8">Lipid A biosynthesis lauroyl acyltransferase</fullName>
    </submittedName>
</protein>
<evidence type="ECO:0000256" key="7">
    <source>
        <dbReference type="SAM" id="Phobius"/>
    </source>
</evidence>
<proteinExistence type="predicted"/>
<dbReference type="Pfam" id="PF03279">
    <property type="entry name" value="Lip_A_acyltrans"/>
    <property type="match status" value="1"/>
</dbReference>
<dbReference type="PANTHER" id="PTHR30606">
    <property type="entry name" value="LIPID A BIOSYNTHESIS LAUROYL ACYLTRANSFERASE"/>
    <property type="match status" value="1"/>
</dbReference>
<evidence type="ECO:0000256" key="5">
    <source>
        <dbReference type="ARBA" id="ARBA00023136"/>
    </source>
</evidence>
<reference evidence="8 9" key="1">
    <citation type="submission" date="2018-05" db="EMBL/GenBank/DDBJ databases">
        <title>Zavarzinia sp. HR-AS.</title>
        <authorList>
            <person name="Lee Y."/>
            <person name="Jeon C.O."/>
        </authorList>
    </citation>
    <scope>NUCLEOTIDE SEQUENCE [LARGE SCALE GENOMIC DNA]</scope>
    <source>
        <strain evidence="8 9">HR-AS</strain>
    </source>
</reference>
<keyword evidence="2" id="KW-1003">Cell membrane</keyword>
<dbReference type="GO" id="GO:0016746">
    <property type="term" value="F:acyltransferase activity"/>
    <property type="evidence" value="ECO:0007669"/>
    <property type="project" value="UniProtKB-KW"/>
</dbReference>
<dbReference type="CDD" id="cd07984">
    <property type="entry name" value="LPLAT_LABLAT-like"/>
    <property type="match status" value="1"/>
</dbReference>
<evidence type="ECO:0000256" key="1">
    <source>
        <dbReference type="ARBA" id="ARBA00004533"/>
    </source>
</evidence>
<dbReference type="OrthoDB" id="9801955at2"/>
<dbReference type="NCBIfam" id="NF005120">
    <property type="entry name" value="PRK06553.1"/>
    <property type="match status" value="1"/>
</dbReference>
<evidence type="ECO:0000313" key="8">
    <source>
        <dbReference type="EMBL" id="PWR21201.1"/>
    </source>
</evidence>
<evidence type="ECO:0000256" key="3">
    <source>
        <dbReference type="ARBA" id="ARBA00022519"/>
    </source>
</evidence>
<accession>A0A317E3H6</accession>
<comment type="caution">
    <text evidence="8">The sequence shown here is derived from an EMBL/GenBank/DDBJ whole genome shotgun (WGS) entry which is preliminary data.</text>
</comment>
<gene>
    <name evidence="8" type="ORF">DKG74_14440</name>
</gene>
<keyword evidence="9" id="KW-1185">Reference proteome</keyword>
<dbReference type="InterPro" id="IPR004960">
    <property type="entry name" value="LipA_acyltrans"/>
</dbReference>
<organism evidence="8 9">
    <name type="scientific">Zavarzinia aquatilis</name>
    <dbReference type="NCBI Taxonomy" id="2211142"/>
    <lineage>
        <taxon>Bacteria</taxon>
        <taxon>Pseudomonadati</taxon>
        <taxon>Pseudomonadota</taxon>
        <taxon>Alphaproteobacteria</taxon>
        <taxon>Rhodospirillales</taxon>
        <taxon>Zavarziniaceae</taxon>
        <taxon>Zavarzinia</taxon>
    </lineage>
</organism>
<keyword evidence="5 7" id="KW-0472">Membrane</keyword>
<keyword evidence="7" id="KW-0812">Transmembrane</keyword>
<dbReference type="PANTHER" id="PTHR30606:SF9">
    <property type="entry name" value="LIPID A BIOSYNTHESIS LAUROYLTRANSFERASE"/>
    <property type="match status" value="1"/>
</dbReference>
<keyword evidence="3" id="KW-0997">Cell inner membrane</keyword>
<evidence type="ECO:0000256" key="4">
    <source>
        <dbReference type="ARBA" id="ARBA00022679"/>
    </source>
</evidence>
<evidence type="ECO:0000313" key="9">
    <source>
        <dbReference type="Proteomes" id="UP000245461"/>
    </source>
</evidence>
<dbReference type="Proteomes" id="UP000245461">
    <property type="component" value="Unassembled WGS sequence"/>
</dbReference>
<dbReference type="GO" id="GO:0009247">
    <property type="term" value="P:glycolipid biosynthetic process"/>
    <property type="evidence" value="ECO:0007669"/>
    <property type="project" value="UniProtKB-ARBA"/>
</dbReference>
<dbReference type="EMBL" id="QGLE01000008">
    <property type="protein sequence ID" value="PWR21201.1"/>
    <property type="molecule type" value="Genomic_DNA"/>
</dbReference>
<evidence type="ECO:0000256" key="2">
    <source>
        <dbReference type="ARBA" id="ARBA00022475"/>
    </source>
</evidence>
<sequence length="316" mass="35749">MRQWWLKTKLRLYRGLLRVQWVIEAAAIFLILALCKLMGTDRASRVGGWIASRLGPRISVSRVARRQIDAAYPGITEAGREAIVRGMWDNFGRYFTEYAHLSTLWPQGLGDTPPPAGSRVEVSPEVVQRFLEIRDDGKPAIIFTGHIGNWEVLGAGAAHYRLRMAAMFRAPNNPIAEKVLLKIRGSAMGKLIPAGFQAALLAARELEAGGHLGMLVDQHFSRGVSVPFFGRDVKTSATLAKLARRFKCPVYGAWAERLDGCHFRIHMTEALDFSKEYEMTDARAAETAITARVTEIIETWVRQRPDQWNWLHRRWR</sequence>
<dbReference type="AlphaFoldDB" id="A0A317E3H6"/>